<proteinExistence type="predicted"/>
<name>A0A1Y2CN84_9FUNG</name>
<organism evidence="1 2">
    <name type="scientific">Rhizoclosmatium globosum</name>
    <dbReference type="NCBI Taxonomy" id="329046"/>
    <lineage>
        <taxon>Eukaryota</taxon>
        <taxon>Fungi</taxon>
        <taxon>Fungi incertae sedis</taxon>
        <taxon>Chytridiomycota</taxon>
        <taxon>Chytridiomycota incertae sedis</taxon>
        <taxon>Chytridiomycetes</taxon>
        <taxon>Chytridiales</taxon>
        <taxon>Chytriomycetaceae</taxon>
        <taxon>Rhizoclosmatium</taxon>
    </lineage>
</organism>
<evidence type="ECO:0000313" key="2">
    <source>
        <dbReference type="Proteomes" id="UP000193642"/>
    </source>
</evidence>
<comment type="caution">
    <text evidence="1">The sequence shown here is derived from an EMBL/GenBank/DDBJ whole genome shotgun (WGS) entry which is preliminary data.</text>
</comment>
<sequence length="82" mass="8662">MAKEFDPAFPLVGRVGKIKAVVIVTEVRVQQSCASAVASHESGRPRHSNAPTHGAVVVQLLRVMASPSVSHATSKAAYSLRI</sequence>
<dbReference type="EMBL" id="MCGO01000011">
    <property type="protein sequence ID" value="ORY48508.1"/>
    <property type="molecule type" value="Genomic_DNA"/>
</dbReference>
<gene>
    <name evidence="1" type="ORF">BCR33DRAFT_714281</name>
</gene>
<keyword evidence="2" id="KW-1185">Reference proteome</keyword>
<evidence type="ECO:0000313" key="1">
    <source>
        <dbReference type="EMBL" id="ORY48508.1"/>
    </source>
</evidence>
<accession>A0A1Y2CN84</accession>
<protein>
    <submittedName>
        <fullName evidence="1">Uncharacterized protein</fullName>
    </submittedName>
</protein>
<reference evidence="1 2" key="1">
    <citation type="submission" date="2016-07" db="EMBL/GenBank/DDBJ databases">
        <title>Pervasive Adenine N6-methylation of Active Genes in Fungi.</title>
        <authorList>
            <consortium name="DOE Joint Genome Institute"/>
            <person name="Mondo S.J."/>
            <person name="Dannebaum R.O."/>
            <person name="Kuo R.C."/>
            <person name="Labutti K."/>
            <person name="Haridas S."/>
            <person name="Kuo A."/>
            <person name="Salamov A."/>
            <person name="Ahrendt S.R."/>
            <person name="Lipzen A."/>
            <person name="Sullivan W."/>
            <person name="Andreopoulos W.B."/>
            <person name="Clum A."/>
            <person name="Lindquist E."/>
            <person name="Daum C."/>
            <person name="Ramamoorthy G.K."/>
            <person name="Gryganskyi A."/>
            <person name="Culley D."/>
            <person name="Magnuson J.K."/>
            <person name="James T.Y."/>
            <person name="O'Malley M.A."/>
            <person name="Stajich J.E."/>
            <person name="Spatafora J.W."/>
            <person name="Visel A."/>
            <person name="Grigoriev I.V."/>
        </authorList>
    </citation>
    <scope>NUCLEOTIDE SEQUENCE [LARGE SCALE GENOMIC DNA]</scope>
    <source>
        <strain evidence="1 2">JEL800</strain>
    </source>
</reference>
<dbReference type="AlphaFoldDB" id="A0A1Y2CN84"/>
<dbReference type="Proteomes" id="UP000193642">
    <property type="component" value="Unassembled WGS sequence"/>
</dbReference>